<proteinExistence type="predicted"/>
<feature type="non-terminal residue" evidence="1">
    <location>
        <position position="1"/>
    </location>
</feature>
<name>A0A0F8YD38_9ZZZZ</name>
<protein>
    <submittedName>
        <fullName evidence="1">Uncharacterized protein</fullName>
    </submittedName>
</protein>
<comment type="caution">
    <text evidence="1">The sequence shown here is derived from an EMBL/GenBank/DDBJ whole genome shotgun (WGS) entry which is preliminary data.</text>
</comment>
<reference evidence="1" key="1">
    <citation type="journal article" date="2015" name="Nature">
        <title>Complex archaea that bridge the gap between prokaryotes and eukaryotes.</title>
        <authorList>
            <person name="Spang A."/>
            <person name="Saw J.H."/>
            <person name="Jorgensen S.L."/>
            <person name="Zaremba-Niedzwiedzka K."/>
            <person name="Martijn J."/>
            <person name="Lind A.E."/>
            <person name="van Eijk R."/>
            <person name="Schleper C."/>
            <person name="Guy L."/>
            <person name="Ettema T.J."/>
        </authorList>
    </citation>
    <scope>NUCLEOTIDE SEQUENCE</scope>
</reference>
<evidence type="ECO:0000313" key="1">
    <source>
        <dbReference type="EMBL" id="KKK52054.1"/>
    </source>
</evidence>
<dbReference type="AlphaFoldDB" id="A0A0F8YD38"/>
<gene>
    <name evidence="1" type="ORF">LCGC14_3108810</name>
</gene>
<accession>A0A0F8YD38</accession>
<dbReference type="EMBL" id="LAZR01067211">
    <property type="protein sequence ID" value="KKK52054.1"/>
    <property type="molecule type" value="Genomic_DNA"/>
</dbReference>
<sequence length="24" mass="2382">PAGDASEEGVYLVVEGGGHVGLLR</sequence>
<organism evidence="1">
    <name type="scientific">marine sediment metagenome</name>
    <dbReference type="NCBI Taxonomy" id="412755"/>
    <lineage>
        <taxon>unclassified sequences</taxon>
        <taxon>metagenomes</taxon>
        <taxon>ecological metagenomes</taxon>
    </lineage>
</organism>